<evidence type="ECO:0000259" key="1">
    <source>
        <dbReference type="PROSITE" id="PS50011"/>
    </source>
</evidence>
<dbReference type="InterPro" id="IPR001245">
    <property type="entry name" value="Ser-Thr/Tyr_kinase_cat_dom"/>
</dbReference>
<dbReference type="Pfam" id="PF07714">
    <property type="entry name" value="PK_Tyr_Ser-Thr"/>
    <property type="match status" value="1"/>
</dbReference>
<organism evidence="2 3">
    <name type="scientific">Rhizophagus irregularis (strain DAOM 181602 / DAOM 197198 / MUCL 43194)</name>
    <name type="common">Arbuscular mycorrhizal fungus</name>
    <name type="synonym">Glomus intraradices</name>
    <dbReference type="NCBI Taxonomy" id="747089"/>
    <lineage>
        <taxon>Eukaryota</taxon>
        <taxon>Fungi</taxon>
        <taxon>Fungi incertae sedis</taxon>
        <taxon>Mucoromycota</taxon>
        <taxon>Glomeromycotina</taxon>
        <taxon>Glomeromycetes</taxon>
        <taxon>Glomerales</taxon>
        <taxon>Glomeraceae</taxon>
        <taxon>Rhizophagus</taxon>
    </lineage>
</organism>
<dbReference type="Proteomes" id="UP000018888">
    <property type="component" value="Unassembled WGS sequence"/>
</dbReference>
<gene>
    <name evidence="2" type="ORF">GLOIN_2v1767304</name>
</gene>
<dbReference type="InterPro" id="IPR000719">
    <property type="entry name" value="Prot_kinase_dom"/>
</dbReference>
<comment type="caution">
    <text evidence="2">The sequence shown here is derived from an EMBL/GenBank/DDBJ whole genome shotgun (WGS) entry which is preliminary data.</text>
</comment>
<feature type="domain" description="Protein kinase" evidence="1">
    <location>
        <begin position="5"/>
        <end position="322"/>
    </location>
</feature>
<protein>
    <recommendedName>
        <fullName evidence="1">Protein kinase domain-containing protein</fullName>
    </recommendedName>
</protein>
<evidence type="ECO:0000313" key="2">
    <source>
        <dbReference type="EMBL" id="POG77987.1"/>
    </source>
</evidence>
<dbReference type="PROSITE" id="PS50011">
    <property type="entry name" value="PROTEIN_KINASE_DOM"/>
    <property type="match status" value="1"/>
</dbReference>
<reference evidence="2 3" key="2">
    <citation type="journal article" date="2018" name="New Phytol.">
        <title>High intraspecific genome diversity in the model arbuscular mycorrhizal symbiont Rhizophagus irregularis.</title>
        <authorList>
            <person name="Chen E.C.H."/>
            <person name="Morin E."/>
            <person name="Beaudet D."/>
            <person name="Noel J."/>
            <person name="Yildirir G."/>
            <person name="Ndikumana S."/>
            <person name="Charron P."/>
            <person name="St-Onge C."/>
            <person name="Giorgi J."/>
            <person name="Kruger M."/>
            <person name="Marton T."/>
            <person name="Ropars J."/>
            <person name="Grigoriev I.V."/>
            <person name="Hainaut M."/>
            <person name="Henrissat B."/>
            <person name="Roux C."/>
            <person name="Martin F."/>
            <person name="Corradi N."/>
        </authorList>
    </citation>
    <scope>NUCLEOTIDE SEQUENCE [LARGE SCALE GENOMIC DNA]</scope>
    <source>
        <strain evidence="2 3">DAOM 197198</strain>
    </source>
</reference>
<name>A0A2P4QK09_RHIID</name>
<keyword evidence="3" id="KW-1185">Reference proteome</keyword>
<dbReference type="InterPro" id="IPR011009">
    <property type="entry name" value="Kinase-like_dom_sf"/>
</dbReference>
<dbReference type="SMART" id="SM00220">
    <property type="entry name" value="S_TKc"/>
    <property type="match status" value="1"/>
</dbReference>
<reference evidence="2 3" key="1">
    <citation type="journal article" date="2013" name="Proc. Natl. Acad. Sci. U.S.A.">
        <title>Genome of an arbuscular mycorrhizal fungus provides insight into the oldest plant symbiosis.</title>
        <authorList>
            <person name="Tisserant E."/>
            <person name="Malbreil M."/>
            <person name="Kuo A."/>
            <person name="Kohler A."/>
            <person name="Symeonidi A."/>
            <person name="Balestrini R."/>
            <person name="Charron P."/>
            <person name="Duensing N."/>
            <person name="Frei Dit Frey N."/>
            <person name="Gianinazzi-Pearson V."/>
            <person name="Gilbert L.B."/>
            <person name="Handa Y."/>
            <person name="Herr J.R."/>
            <person name="Hijri M."/>
            <person name="Koul R."/>
            <person name="Kawaguchi M."/>
            <person name="Krajinski F."/>
            <person name="Lammers P.J."/>
            <person name="Masclaux F.G."/>
            <person name="Murat C."/>
            <person name="Morin E."/>
            <person name="Ndikumana S."/>
            <person name="Pagni M."/>
            <person name="Petitpierre D."/>
            <person name="Requena N."/>
            <person name="Rosikiewicz P."/>
            <person name="Riley R."/>
            <person name="Saito K."/>
            <person name="San Clemente H."/>
            <person name="Shapiro H."/>
            <person name="van Tuinen D."/>
            <person name="Becard G."/>
            <person name="Bonfante P."/>
            <person name="Paszkowski U."/>
            <person name="Shachar-Hill Y.Y."/>
            <person name="Tuskan G.A."/>
            <person name="Young P.W."/>
            <person name="Sanders I.R."/>
            <person name="Henrissat B."/>
            <person name="Rensing S.A."/>
            <person name="Grigoriev I.V."/>
            <person name="Corradi N."/>
            <person name="Roux C."/>
            <person name="Martin F."/>
        </authorList>
    </citation>
    <scope>NUCLEOTIDE SEQUENCE [LARGE SCALE GENOMIC DNA]</scope>
    <source>
        <strain evidence="2 3">DAOM 197198</strain>
    </source>
</reference>
<dbReference type="GO" id="GO:0004672">
    <property type="term" value="F:protein kinase activity"/>
    <property type="evidence" value="ECO:0007669"/>
    <property type="project" value="InterPro"/>
</dbReference>
<dbReference type="EMBL" id="AUPC02000036">
    <property type="protein sequence ID" value="POG77987.1"/>
    <property type="molecule type" value="Genomic_DNA"/>
</dbReference>
<evidence type="ECO:0000313" key="3">
    <source>
        <dbReference type="Proteomes" id="UP000018888"/>
    </source>
</evidence>
<accession>A0A2P4QK09</accession>
<dbReference type="AlphaFoldDB" id="A0A2P4QK09"/>
<sequence>MTRSFEDINQIGVGGFAKVYSATWIDGKAESTSQDDLSWKKKEPQPTKVALKRLNRSQNMSAEYLNELKIHWNFHKSISFTSLNSYGMTKDPVTEEFMTILRLVDKGNLGSVLSHNFNNNLWEDKIKYLQWIAYGLNKLHGLGYFHKDFHSICNGLRPEFGIGTPEIYKKLVYKWKDIKTAFEEADEEIPYISTSYEKNPDAIYTSRLFTFNILTKPVNSSIMTSYLEENNEEAPNISNISSPSQHKIHKSQHKFRNIKYIKFKIFQHKIHKSQHKFRNIKYIKFKIFQYNKMSKPVENDQQQIDSQTMRRLVVVDELSDEF</sequence>
<dbReference type="SUPFAM" id="SSF56112">
    <property type="entry name" value="Protein kinase-like (PK-like)"/>
    <property type="match status" value="1"/>
</dbReference>
<dbReference type="Gene3D" id="1.10.510.10">
    <property type="entry name" value="Transferase(Phosphotransferase) domain 1"/>
    <property type="match status" value="1"/>
</dbReference>
<dbReference type="GO" id="GO:0005524">
    <property type="term" value="F:ATP binding"/>
    <property type="evidence" value="ECO:0007669"/>
    <property type="project" value="InterPro"/>
</dbReference>
<proteinExistence type="predicted"/>